<reference evidence="1 2" key="1">
    <citation type="submission" date="2024-02" db="EMBL/GenBank/DDBJ databases">
        <authorList>
            <person name="Daric V."/>
            <person name="Darras S."/>
        </authorList>
    </citation>
    <scope>NUCLEOTIDE SEQUENCE [LARGE SCALE GENOMIC DNA]</scope>
</reference>
<evidence type="ECO:0000313" key="2">
    <source>
        <dbReference type="Proteomes" id="UP001642483"/>
    </source>
</evidence>
<name>A0ABP0G0T0_CLALP</name>
<dbReference type="EMBL" id="CAWYQH010000100">
    <property type="protein sequence ID" value="CAK8685448.1"/>
    <property type="molecule type" value="Genomic_DNA"/>
</dbReference>
<organism evidence="1 2">
    <name type="scientific">Clavelina lepadiformis</name>
    <name type="common">Light-bulb sea squirt</name>
    <name type="synonym">Ascidia lepadiformis</name>
    <dbReference type="NCBI Taxonomy" id="159417"/>
    <lineage>
        <taxon>Eukaryota</taxon>
        <taxon>Metazoa</taxon>
        <taxon>Chordata</taxon>
        <taxon>Tunicata</taxon>
        <taxon>Ascidiacea</taxon>
        <taxon>Aplousobranchia</taxon>
        <taxon>Clavelinidae</taxon>
        <taxon>Clavelina</taxon>
    </lineage>
</organism>
<keyword evidence="2" id="KW-1185">Reference proteome</keyword>
<comment type="caution">
    <text evidence="1">The sequence shown here is derived from an EMBL/GenBank/DDBJ whole genome shotgun (WGS) entry which is preliminary data.</text>
</comment>
<sequence>MSASNAKDLTKSKKENRLKELTVQIQTKRHGLPTLNKPKTFARAFAQTISTPGRERLMVYRYASKFAKHVNRKESVTSLEDKDIEKPKKMLKPYSLAEPSTKKYDDDRVCTCRTKSRTPQSEMMDRDHG</sequence>
<evidence type="ECO:0000313" key="1">
    <source>
        <dbReference type="EMBL" id="CAK8685448.1"/>
    </source>
</evidence>
<gene>
    <name evidence="1" type="ORF">CVLEPA_LOCUS16581</name>
</gene>
<proteinExistence type="predicted"/>
<accession>A0ABP0G0T0</accession>
<dbReference type="Proteomes" id="UP001642483">
    <property type="component" value="Unassembled WGS sequence"/>
</dbReference>
<protein>
    <submittedName>
        <fullName evidence="1">Uncharacterized protein</fullName>
    </submittedName>
</protein>